<dbReference type="InterPro" id="IPR037165">
    <property type="entry name" value="AldOxase/xan_DH_Mopterin-bd_sf"/>
</dbReference>
<name>A0ABX1QG65_9RHOO</name>
<feature type="domain" description="Aldehyde oxidase/xanthine dehydrogenase a/b hammerhead" evidence="3">
    <location>
        <begin position="38"/>
        <end position="147"/>
    </location>
</feature>
<dbReference type="Gene3D" id="3.30.365.10">
    <property type="entry name" value="Aldehyde oxidase/xanthine dehydrogenase, molybdopterin binding domain"/>
    <property type="match status" value="4"/>
</dbReference>
<sequence>MRPLMAIEIPTRPDQLPTTAPRFVGKAVKRIEDPALVSGTVEFIDNLSLPGMLHCAILRSPHPHARIVSIDTTAALSLEGVEAVLTGDDVARWCAPGITAPEGWGNYCMAVGKVRFVGEPVVAVAAASRYIAEDALELVQVEYELLPPVANPDEAMAPGAPLVFEDRGTNVIQSRSYTWGDIDRVFAEADRVVSRKFRWNRVGANPTETFGCICQWDLADNSLTCRGAYQTPRFMALGRAASLKLPANKVKVISHAQGGGFGGKGGPRGTDIAALLSRKTNGRPVKYIEDRIEYLLAGGGQSWDRYYEAALAVKADGTVTGFRVRLVDDQGAGAEGYGTISAAKPLAAFTGNYRIEAAFYDMTLVATNRAPTYPYRGYGPPPHNLVLESLMDIAARELAVDPAELRRRNYIRPEQFPYTVPSGNEYDSGNYAAVHDRVLEMADYQALRKAQAKARAEGRLVGIGVVSTVEPGVFDWNAYATVGVPGVGVPEGVKVAVDILGNVTVAVGFNLQGQGQFTVAAQVVADYLGVDMNSVRVATASTDVAMPHFGQGGSRLGVAVSGAILGACDKLRQTFSRVVAHLMHAEPEQVELIDGRLQLKHAPEHGMSVAEVAGVMLARSDLLPPGVEPCPEATYVWTAPNRNLPDDQGRCRSYLTAANATHVVQVEIDRDTGQVTIPAYFIVDDCGTRLNPASVEGQLQGGVAQGVGAALYEEYVYDAQCQPLVSTFVDYLVPTIHEVPMTTKDHLVTPSPVAPLGAKGCGEGAIHTTPAALLCAINDALSPLGREILETPASPHRLWKVLHGPCA</sequence>
<dbReference type="Pfam" id="PF20256">
    <property type="entry name" value="MoCoBD_2"/>
    <property type="match status" value="1"/>
</dbReference>
<dbReference type="PANTHER" id="PTHR11908:SF132">
    <property type="entry name" value="ALDEHYDE OXIDASE 1-RELATED"/>
    <property type="match status" value="1"/>
</dbReference>
<comment type="caution">
    <text evidence="4">The sequence shown here is derived from an EMBL/GenBank/DDBJ whole genome shotgun (WGS) entry which is preliminary data.</text>
</comment>
<gene>
    <name evidence="4" type="ORF">GPA25_17230</name>
</gene>
<keyword evidence="1" id="KW-0500">Molybdenum</keyword>
<reference evidence="4 5" key="1">
    <citation type="submission" date="2019-12" db="EMBL/GenBank/DDBJ databases">
        <title>Comparative genomics gives insights into the taxonomy of the Azoarcus-Aromatoleum group and reveals separate origins of nif in the plant-associated Azoarcus and non-plant-associated Aromatoleum sub-groups.</title>
        <authorList>
            <person name="Lafos M."/>
            <person name="Maluk M."/>
            <person name="Batista M."/>
            <person name="Junghare M."/>
            <person name="Carmona M."/>
            <person name="Faoro H."/>
            <person name="Cruz L.M."/>
            <person name="Battistoni F."/>
            <person name="De Souza E."/>
            <person name="Pedrosa F."/>
            <person name="Chen W.-M."/>
            <person name="Poole P.S."/>
            <person name="Dixon R.A."/>
            <person name="James E.K."/>
        </authorList>
    </citation>
    <scope>NUCLEOTIDE SEQUENCE [LARGE SCALE GENOMIC DNA]</scope>
    <source>
        <strain evidence="4 5">22Lin</strain>
    </source>
</reference>
<dbReference type="Proteomes" id="UP000648984">
    <property type="component" value="Unassembled WGS sequence"/>
</dbReference>
<dbReference type="InterPro" id="IPR016208">
    <property type="entry name" value="Ald_Oxase/xanthine_DH-like"/>
</dbReference>
<evidence type="ECO:0000256" key="2">
    <source>
        <dbReference type="ARBA" id="ARBA00023002"/>
    </source>
</evidence>
<evidence type="ECO:0000256" key="1">
    <source>
        <dbReference type="ARBA" id="ARBA00022505"/>
    </source>
</evidence>
<dbReference type="SUPFAM" id="SSF56003">
    <property type="entry name" value="Molybdenum cofactor-binding domain"/>
    <property type="match status" value="1"/>
</dbReference>
<dbReference type="RefSeq" id="WP_169261650.1">
    <property type="nucleotide sequence ID" value="NZ_WTVQ01000033.1"/>
</dbReference>
<evidence type="ECO:0000313" key="5">
    <source>
        <dbReference type="Proteomes" id="UP000648984"/>
    </source>
</evidence>
<dbReference type="InterPro" id="IPR046867">
    <property type="entry name" value="AldOxase/xan_DH_MoCoBD2"/>
</dbReference>
<dbReference type="Pfam" id="PF01315">
    <property type="entry name" value="Ald_Xan_dh_C"/>
    <property type="match status" value="1"/>
</dbReference>
<dbReference type="SMART" id="SM01008">
    <property type="entry name" value="Ald_Xan_dh_C"/>
    <property type="match status" value="1"/>
</dbReference>
<dbReference type="Gene3D" id="3.90.1170.50">
    <property type="entry name" value="Aldehyde oxidase/xanthine dehydrogenase, a/b hammerhead"/>
    <property type="match status" value="1"/>
</dbReference>
<dbReference type="PANTHER" id="PTHR11908">
    <property type="entry name" value="XANTHINE DEHYDROGENASE"/>
    <property type="match status" value="1"/>
</dbReference>
<dbReference type="EMBL" id="WTVQ01000033">
    <property type="protein sequence ID" value="NMG76505.1"/>
    <property type="molecule type" value="Genomic_DNA"/>
</dbReference>
<keyword evidence="5" id="KW-1185">Reference proteome</keyword>
<protein>
    <submittedName>
        <fullName evidence="4">Molybdopterin-dependent oxidoreductase</fullName>
    </submittedName>
</protein>
<evidence type="ECO:0000259" key="3">
    <source>
        <dbReference type="SMART" id="SM01008"/>
    </source>
</evidence>
<accession>A0ABX1QG65</accession>
<dbReference type="InterPro" id="IPR036856">
    <property type="entry name" value="Ald_Oxase/Xan_DH_a/b_sf"/>
</dbReference>
<dbReference type="InterPro" id="IPR000674">
    <property type="entry name" value="Ald_Oxase/Xan_DH_a/b"/>
</dbReference>
<dbReference type="Pfam" id="PF02738">
    <property type="entry name" value="MoCoBD_1"/>
    <property type="match status" value="1"/>
</dbReference>
<proteinExistence type="predicted"/>
<organism evidence="4 5">
    <name type="scientific">Aromatoleum diolicum</name>
    <dbReference type="NCBI Taxonomy" id="75796"/>
    <lineage>
        <taxon>Bacteria</taxon>
        <taxon>Pseudomonadati</taxon>
        <taxon>Pseudomonadota</taxon>
        <taxon>Betaproteobacteria</taxon>
        <taxon>Rhodocyclales</taxon>
        <taxon>Rhodocyclaceae</taxon>
        <taxon>Aromatoleum</taxon>
    </lineage>
</organism>
<dbReference type="InterPro" id="IPR008274">
    <property type="entry name" value="AldOxase/xan_DH_MoCoBD1"/>
</dbReference>
<evidence type="ECO:0000313" key="4">
    <source>
        <dbReference type="EMBL" id="NMG76505.1"/>
    </source>
</evidence>
<dbReference type="SUPFAM" id="SSF54665">
    <property type="entry name" value="CO dehydrogenase molybdoprotein N-domain-like"/>
    <property type="match status" value="1"/>
</dbReference>
<keyword evidence="2" id="KW-0560">Oxidoreductase</keyword>